<protein>
    <submittedName>
        <fullName evidence="1">Putative signal peptide, CUB and EGF-like domain-containing protein 1 isoform X9</fullName>
    </submittedName>
</protein>
<dbReference type="GO" id="GO:0005615">
    <property type="term" value="C:extracellular space"/>
    <property type="evidence" value="ECO:0007669"/>
    <property type="project" value="TreeGrafter"/>
</dbReference>
<dbReference type="AlphaFoldDB" id="A0A2G8JBC3"/>
<dbReference type="PANTHER" id="PTHR24046:SF7">
    <property type="entry name" value="CUB DOMAIN-CONTAINING PROTEIN"/>
    <property type="match status" value="1"/>
</dbReference>
<dbReference type="OrthoDB" id="4062651at2759"/>
<evidence type="ECO:0000313" key="2">
    <source>
        <dbReference type="Proteomes" id="UP000230750"/>
    </source>
</evidence>
<organism evidence="1 2">
    <name type="scientific">Stichopus japonicus</name>
    <name type="common">Sea cucumber</name>
    <dbReference type="NCBI Taxonomy" id="307972"/>
    <lineage>
        <taxon>Eukaryota</taxon>
        <taxon>Metazoa</taxon>
        <taxon>Echinodermata</taxon>
        <taxon>Eleutherozoa</taxon>
        <taxon>Echinozoa</taxon>
        <taxon>Holothuroidea</taxon>
        <taxon>Aspidochirotacea</taxon>
        <taxon>Aspidochirotida</taxon>
        <taxon>Stichopodidae</taxon>
        <taxon>Apostichopus</taxon>
    </lineage>
</organism>
<dbReference type="GO" id="GO:0007165">
    <property type="term" value="P:signal transduction"/>
    <property type="evidence" value="ECO:0007669"/>
    <property type="project" value="TreeGrafter"/>
</dbReference>
<comment type="caution">
    <text evidence="1">The sequence shown here is derived from an EMBL/GenBank/DDBJ whole genome shotgun (WGS) entry which is preliminary data.</text>
</comment>
<name>A0A2G8JBC3_STIJA</name>
<dbReference type="PANTHER" id="PTHR24046">
    <property type="entry name" value="SIGNAL PEPTIDE, CUB AND EGF-LIKE DOMAIN-CONTAINING"/>
    <property type="match status" value="1"/>
</dbReference>
<dbReference type="GO" id="GO:0009986">
    <property type="term" value="C:cell surface"/>
    <property type="evidence" value="ECO:0007669"/>
    <property type="project" value="TreeGrafter"/>
</dbReference>
<gene>
    <name evidence="1" type="ORF">BSL78_30143</name>
</gene>
<dbReference type="STRING" id="307972.A0A2G8JBC3"/>
<dbReference type="Proteomes" id="UP000230750">
    <property type="component" value="Unassembled WGS sequence"/>
</dbReference>
<sequence>DYEDLIKDIVGDGRLYESDLHQEILKDKETLTALLEVIADPEVYYTYSEDEHSTLLPQSFYKLLHNKVTRFFNLEQ</sequence>
<feature type="non-terminal residue" evidence="1">
    <location>
        <position position="1"/>
    </location>
</feature>
<accession>A0A2G8JBC3</accession>
<keyword evidence="2" id="KW-1185">Reference proteome</keyword>
<dbReference type="EMBL" id="MRZV01002778">
    <property type="protein sequence ID" value="PIK33045.1"/>
    <property type="molecule type" value="Genomic_DNA"/>
</dbReference>
<evidence type="ECO:0000313" key="1">
    <source>
        <dbReference type="EMBL" id="PIK33045.1"/>
    </source>
</evidence>
<proteinExistence type="predicted"/>
<reference evidence="1 2" key="1">
    <citation type="journal article" date="2017" name="PLoS Biol.">
        <title>The sea cucumber genome provides insights into morphological evolution and visceral regeneration.</title>
        <authorList>
            <person name="Zhang X."/>
            <person name="Sun L."/>
            <person name="Yuan J."/>
            <person name="Sun Y."/>
            <person name="Gao Y."/>
            <person name="Zhang L."/>
            <person name="Li S."/>
            <person name="Dai H."/>
            <person name="Hamel J.F."/>
            <person name="Liu C."/>
            <person name="Yu Y."/>
            <person name="Liu S."/>
            <person name="Lin W."/>
            <person name="Guo K."/>
            <person name="Jin S."/>
            <person name="Xu P."/>
            <person name="Storey K.B."/>
            <person name="Huan P."/>
            <person name="Zhang T."/>
            <person name="Zhou Y."/>
            <person name="Zhang J."/>
            <person name="Lin C."/>
            <person name="Li X."/>
            <person name="Xing L."/>
            <person name="Huo D."/>
            <person name="Sun M."/>
            <person name="Wang L."/>
            <person name="Mercier A."/>
            <person name="Li F."/>
            <person name="Yang H."/>
            <person name="Xiang J."/>
        </authorList>
    </citation>
    <scope>NUCLEOTIDE SEQUENCE [LARGE SCALE GENOMIC DNA]</scope>
    <source>
        <strain evidence="1">Shaxun</strain>
        <tissue evidence="1">Muscle</tissue>
    </source>
</reference>
<dbReference type="InterPro" id="IPR052071">
    <property type="entry name" value="SCUB_EGF-like_domain"/>
</dbReference>